<dbReference type="SUPFAM" id="SSF88713">
    <property type="entry name" value="Glycoside hydrolase/deacetylase"/>
    <property type="match status" value="1"/>
</dbReference>
<dbReference type="GO" id="GO:0016020">
    <property type="term" value="C:membrane"/>
    <property type="evidence" value="ECO:0007669"/>
    <property type="project" value="TreeGrafter"/>
</dbReference>
<evidence type="ECO:0000256" key="1">
    <source>
        <dbReference type="SAM" id="Phobius"/>
    </source>
</evidence>
<dbReference type="GO" id="GO:0016810">
    <property type="term" value="F:hydrolase activity, acting on carbon-nitrogen (but not peptide) bonds"/>
    <property type="evidence" value="ECO:0007669"/>
    <property type="project" value="InterPro"/>
</dbReference>
<evidence type="ECO:0000313" key="4">
    <source>
        <dbReference type="Proteomes" id="UP000198853"/>
    </source>
</evidence>
<dbReference type="InterPro" id="IPR002509">
    <property type="entry name" value="NODB_dom"/>
</dbReference>
<name>A0A1G8QTF1_9BACI</name>
<dbReference type="AlphaFoldDB" id="A0A1G8QTF1"/>
<keyword evidence="1" id="KW-1133">Transmembrane helix</keyword>
<protein>
    <submittedName>
        <fullName evidence="3">Polysaccharide deacetylase family sporulation protein PdaB</fullName>
    </submittedName>
</protein>
<reference evidence="3 4" key="1">
    <citation type="submission" date="2016-10" db="EMBL/GenBank/DDBJ databases">
        <authorList>
            <person name="de Groot N.N."/>
        </authorList>
    </citation>
    <scope>NUCLEOTIDE SEQUENCE [LARGE SCALE GENOMIC DNA]</scope>
    <source>
        <strain evidence="3 4">DSM 21771</strain>
    </source>
</reference>
<accession>A0A1G8QTF1</accession>
<evidence type="ECO:0000313" key="3">
    <source>
        <dbReference type="EMBL" id="SDJ08029.1"/>
    </source>
</evidence>
<dbReference type="Proteomes" id="UP000198853">
    <property type="component" value="Unassembled WGS sequence"/>
</dbReference>
<dbReference type="Gene3D" id="3.20.20.370">
    <property type="entry name" value="Glycoside hydrolase/deacetylase"/>
    <property type="match status" value="1"/>
</dbReference>
<keyword evidence="1" id="KW-0812">Transmembrane</keyword>
<dbReference type="Pfam" id="PF01522">
    <property type="entry name" value="Polysacc_deac_1"/>
    <property type="match status" value="1"/>
</dbReference>
<dbReference type="GO" id="GO:0005975">
    <property type="term" value="P:carbohydrate metabolic process"/>
    <property type="evidence" value="ECO:0007669"/>
    <property type="project" value="InterPro"/>
</dbReference>
<dbReference type="RefSeq" id="WP_176764751.1">
    <property type="nucleotide sequence ID" value="NZ_FNEN01000014.1"/>
</dbReference>
<dbReference type="InterPro" id="IPR050248">
    <property type="entry name" value="Polysacc_deacetylase_ArnD"/>
</dbReference>
<feature type="transmembrane region" description="Helical" evidence="1">
    <location>
        <begin position="12"/>
        <end position="31"/>
    </location>
</feature>
<feature type="domain" description="NodB homology" evidence="2">
    <location>
        <begin position="56"/>
        <end position="235"/>
    </location>
</feature>
<dbReference type="InterPro" id="IPR011330">
    <property type="entry name" value="Glyco_hydro/deAcase_b/a-brl"/>
</dbReference>
<gene>
    <name evidence="3" type="ORF">SAMN04488123_1143</name>
</gene>
<dbReference type="PANTHER" id="PTHR10587">
    <property type="entry name" value="GLYCOSYL TRANSFERASE-RELATED"/>
    <property type="match status" value="1"/>
</dbReference>
<dbReference type="PANTHER" id="PTHR10587:SF128">
    <property type="entry name" value="POLYSACCHARIDE DEACETYLASE PDAB-RELATED"/>
    <property type="match status" value="1"/>
</dbReference>
<organism evidence="3 4">
    <name type="scientific">Natribacillus halophilus</name>
    <dbReference type="NCBI Taxonomy" id="549003"/>
    <lineage>
        <taxon>Bacteria</taxon>
        <taxon>Bacillati</taxon>
        <taxon>Bacillota</taxon>
        <taxon>Bacilli</taxon>
        <taxon>Bacillales</taxon>
        <taxon>Bacillaceae</taxon>
        <taxon>Natribacillus</taxon>
    </lineage>
</organism>
<proteinExistence type="predicted"/>
<dbReference type="EMBL" id="FNEN01000014">
    <property type="protein sequence ID" value="SDJ08029.1"/>
    <property type="molecule type" value="Genomic_DNA"/>
</dbReference>
<keyword evidence="1" id="KW-0472">Membrane</keyword>
<sequence>MTQFWAFTRKKSSQYFFIVAIAFCTACLILLERPFIAVFSEEDQPSAFSSAETDDREIALTFNVSWGEEHVEPMLDTLQENDTTATFFVSGVWAERHTELLERMLDEGHDIGNYGYHFKPYTDQENEDMRRDMREGHNTIEEATGEPPVFFRPPAGIFNTEVLEAAEQMDYSVIHWGADGKDWQNPGVDQIVVNLMEDVEPGDVVMLDASDSAKQTADALPEIIEALEDEDYSLTSIEMLMSGAETDYEEL</sequence>
<evidence type="ECO:0000259" key="2">
    <source>
        <dbReference type="PROSITE" id="PS51677"/>
    </source>
</evidence>
<dbReference type="PROSITE" id="PS51677">
    <property type="entry name" value="NODB"/>
    <property type="match status" value="1"/>
</dbReference>
<keyword evidence="4" id="KW-1185">Reference proteome</keyword>